<organism evidence="3 4">
    <name type="scientific">Chitinophaga niastensis</name>
    <dbReference type="NCBI Taxonomy" id="536980"/>
    <lineage>
        <taxon>Bacteria</taxon>
        <taxon>Pseudomonadati</taxon>
        <taxon>Bacteroidota</taxon>
        <taxon>Chitinophagia</taxon>
        <taxon>Chitinophagales</taxon>
        <taxon>Chitinophagaceae</taxon>
        <taxon>Chitinophaga</taxon>
    </lineage>
</organism>
<feature type="signal peptide" evidence="1">
    <location>
        <begin position="1"/>
        <end position="21"/>
    </location>
</feature>
<dbReference type="Gene3D" id="2.60.120.1130">
    <property type="match status" value="1"/>
</dbReference>
<protein>
    <submittedName>
        <fullName evidence="3">Uncharacterized protein DUF3857</fullName>
    </submittedName>
</protein>
<evidence type="ECO:0000313" key="4">
    <source>
        <dbReference type="Proteomes" id="UP000240971"/>
    </source>
</evidence>
<proteinExistence type="predicted"/>
<comment type="caution">
    <text evidence="3">The sequence shown here is derived from an EMBL/GenBank/DDBJ whole genome shotgun (WGS) entry which is preliminary data.</text>
</comment>
<reference evidence="3 4" key="1">
    <citation type="submission" date="2018-03" db="EMBL/GenBank/DDBJ databases">
        <title>Genomic Encyclopedia of Archaeal and Bacterial Type Strains, Phase II (KMG-II): from individual species to whole genera.</title>
        <authorList>
            <person name="Goeker M."/>
        </authorList>
    </citation>
    <scope>NUCLEOTIDE SEQUENCE [LARGE SCALE GENOMIC DNA]</scope>
    <source>
        <strain evidence="3 4">DSM 24859</strain>
    </source>
</reference>
<dbReference type="Pfam" id="PF12969">
    <property type="entry name" value="DUF3857"/>
    <property type="match status" value="1"/>
</dbReference>
<dbReference type="OrthoDB" id="1153981at2"/>
<accession>A0A2P8HRX2</accession>
<dbReference type="InterPro" id="IPR024618">
    <property type="entry name" value="DUF3857"/>
</dbReference>
<feature type="domain" description="DUF3857" evidence="2">
    <location>
        <begin position="97"/>
        <end position="256"/>
    </location>
</feature>
<dbReference type="RefSeq" id="WP_106526232.1">
    <property type="nucleotide sequence ID" value="NZ_PYAW01000001.1"/>
</dbReference>
<keyword evidence="1" id="KW-0732">Signal</keyword>
<dbReference type="EMBL" id="PYAW01000001">
    <property type="protein sequence ID" value="PSL48963.1"/>
    <property type="molecule type" value="Genomic_DNA"/>
</dbReference>
<feature type="chain" id="PRO_5015199245" evidence="1">
    <location>
        <begin position="22"/>
        <end position="744"/>
    </location>
</feature>
<gene>
    <name evidence="3" type="ORF">CLV51_101293</name>
</gene>
<dbReference type="AlphaFoldDB" id="A0A2P8HRX2"/>
<evidence type="ECO:0000259" key="2">
    <source>
        <dbReference type="Pfam" id="PF12969"/>
    </source>
</evidence>
<evidence type="ECO:0000313" key="3">
    <source>
        <dbReference type="EMBL" id="PSL48963.1"/>
    </source>
</evidence>
<evidence type="ECO:0000256" key="1">
    <source>
        <dbReference type="SAM" id="SignalP"/>
    </source>
</evidence>
<dbReference type="Gene3D" id="2.60.40.3140">
    <property type="match status" value="1"/>
</dbReference>
<sequence length="744" mass="85331">MSVKILFYTVAVLLLHTQVYAQKAKDIREYKERAEAVRQEVWNWDIPAFKKVPALPADDKSSAIVIAKHVDLKASSIKKIKFIGIGFKVKKDLFYSNTVREMVKLNDKVALEEYSQFSFKKFRSLNSYYHSGLATTIVGVRIIKPDGSMKEVKVDEEIVNEEENKEQKSKLAIPDLQVGDVIDYFVRVEELKDLNSDIDAQIFVLGDDKPIMQYSVHCEISDKYFVRYRSANGAPDFKVKKDDDGSVFDMLVKNIPSLPVSLWMSPYRQIPLIRMDILYGSYPAAGQVAGEVRHNPKQAEIKEAILRSLDGEKNAFAMGGGALTSQVKSLLREYKRTNNSDLPNDSLPYYVYYAFRYIAFYRVSADDKIVVGRQRNYVTPNNKKFLFYLEEIMNAMDIPAEFVLVTSRYGPGQDELLNTGDYEYMLKTKGSQPVFMSADGVFTHCTYVSSEYEGQTAPAIELMKSKKRKNDITAFTEEKIGYSTADQNTKIEHIEISLDDAMQQLLVNRHTTLKGSLRADEQKRLLLFEDYYEAERTALAVKSTFMEDFADSRRNRSLAEEYTNAFAKARKDQKDDFMEEINEQFDIKPKELMLYHIDKMGLRHDDPDFVYTTKFTLEGLVKKAGNNYILDAGKLIGGQLRVKPEQRDRKVDIYQPFARSFEYNIELVIPKGYKLEGADKLDKLIDNACGSFTVKTTLEADKLKVHIRKVYKNAFEPVAKWNDLLQVIDAAIDFESQKLLLKKA</sequence>
<name>A0A2P8HRX2_CHINA</name>
<dbReference type="Proteomes" id="UP000240971">
    <property type="component" value="Unassembled WGS sequence"/>
</dbReference>
<keyword evidence="4" id="KW-1185">Reference proteome</keyword>